<dbReference type="SUPFAM" id="SSF46785">
    <property type="entry name" value="Winged helix' DNA-binding domain"/>
    <property type="match status" value="1"/>
</dbReference>
<proteinExistence type="predicted"/>
<dbReference type="Gene3D" id="1.10.10.10">
    <property type="entry name" value="Winged helix-like DNA-binding domain superfamily/Winged helix DNA-binding domain"/>
    <property type="match status" value="1"/>
</dbReference>
<dbReference type="Pfam" id="PF07702">
    <property type="entry name" value="UTRA"/>
    <property type="match status" value="1"/>
</dbReference>
<gene>
    <name evidence="5" type="ORF">E9934_07945</name>
</gene>
<keyword evidence="6" id="KW-1185">Reference proteome</keyword>
<dbReference type="CDD" id="cd07377">
    <property type="entry name" value="WHTH_GntR"/>
    <property type="match status" value="1"/>
</dbReference>
<feature type="domain" description="HTH gntR-type" evidence="4">
    <location>
        <begin position="2"/>
        <end position="70"/>
    </location>
</feature>
<name>A0A4S8NDD1_9ACTN</name>
<dbReference type="InterPro" id="IPR036390">
    <property type="entry name" value="WH_DNA-bd_sf"/>
</dbReference>
<dbReference type="InterPro" id="IPR028978">
    <property type="entry name" value="Chorismate_lyase_/UTRA_dom_sf"/>
</dbReference>
<dbReference type="InterPro" id="IPR036388">
    <property type="entry name" value="WH-like_DNA-bd_sf"/>
</dbReference>
<dbReference type="Gene3D" id="3.40.1410.10">
    <property type="entry name" value="Chorismate lyase-like"/>
    <property type="match status" value="1"/>
</dbReference>
<dbReference type="Proteomes" id="UP000307087">
    <property type="component" value="Unassembled WGS sequence"/>
</dbReference>
<sequence length="229" mass="24829">MGRALKHVEIREYVRGLALESAPGVATPSERDLVDRFGVARMTVRQALDALVAEGVLERHPGRGTFVADRDRVPTAVTGLSQELARCGLVVETRTIAVRRLAAGPALAAAFGVEVGHQLWLWQRLRLAEGRAICLSETHLPAAMLPDLVEQPPPSLYAALEARDLRPTWAEDTLSARTATEAEAALLEAAVGEPVLCRHRRATRGQLGIEVTDTVFRADAQPLQITLRG</sequence>
<dbReference type="OrthoDB" id="8584262at2"/>
<evidence type="ECO:0000256" key="3">
    <source>
        <dbReference type="ARBA" id="ARBA00023163"/>
    </source>
</evidence>
<keyword evidence="2" id="KW-0238">DNA-binding</keyword>
<dbReference type="SMART" id="SM00345">
    <property type="entry name" value="HTH_GNTR"/>
    <property type="match status" value="1"/>
</dbReference>
<dbReference type="PANTHER" id="PTHR44846">
    <property type="entry name" value="MANNOSYL-D-GLYCERATE TRANSPORT/METABOLISM SYSTEM REPRESSOR MNGR-RELATED"/>
    <property type="match status" value="1"/>
</dbReference>
<evidence type="ECO:0000313" key="6">
    <source>
        <dbReference type="Proteomes" id="UP000307087"/>
    </source>
</evidence>
<dbReference type="GO" id="GO:0003700">
    <property type="term" value="F:DNA-binding transcription factor activity"/>
    <property type="evidence" value="ECO:0007669"/>
    <property type="project" value="InterPro"/>
</dbReference>
<dbReference type="GO" id="GO:0045892">
    <property type="term" value="P:negative regulation of DNA-templated transcription"/>
    <property type="evidence" value="ECO:0007669"/>
    <property type="project" value="TreeGrafter"/>
</dbReference>
<dbReference type="GO" id="GO:0003677">
    <property type="term" value="F:DNA binding"/>
    <property type="evidence" value="ECO:0007669"/>
    <property type="project" value="UniProtKB-KW"/>
</dbReference>
<evidence type="ECO:0000259" key="4">
    <source>
        <dbReference type="PROSITE" id="PS50949"/>
    </source>
</evidence>
<organism evidence="5 6">
    <name type="scientific">Nocardioides caeni</name>
    <dbReference type="NCBI Taxonomy" id="574700"/>
    <lineage>
        <taxon>Bacteria</taxon>
        <taxon>Bacillati</taxon>
        <taxon>Actinomycetota</taxon>
        <taxon>Actinomycetes</taxon>
        <taxon>Propionibacteriales</taxon>
        <taxon>Nocardioidaceae</taxon>
        <taxon>Nocardioides</taxon>
    </lineage>
</organism>
<dbReference type="RefSeq" id="WP_136562356.1">
    <property type="nucleotide sequence ID" value="NZ_BAABLS010000003.1"/>
</dbReference>
<dbReference type="PANTHER" id="PTHR44846:SF1">
    <property type="entry name" value="MANNOSYL-D-GLYCERATE TRANSPORT_METABOLISM SYSTEM REPRESSOR MNGR-RELATED"/>
    <property type="match status" value="1"/>
</dbReference>
<dbReference type="PROSITE" id="PS50949">
    <property type="entry name" value="HTH_GNTR"/>
    <property type="match status" value="1"/>
</dbReference>
<keyword evidence="1" id="KW-0805">Transcription regulation</keyword>
<dbReference type="SUPFAM" id="SSF64288">
    <property type="entry name" value="Chorismate lyase-like"/>
    <property type="match status" value="1"/>
</dbReference>
<keyword evidence="3" id="KW-0804">Transcription</keyword>
<accession>A0A4S8NDD1</accession>
<dbReference type="Pfam" id="PF00392">
    <property type="entry name" value="GntR"/>
    <property type="match status" value="1"/>
</dbReference>
<dbReference type="PRINTS" id="PR00035">
    <property type="entry name" value="HTHGNTR"/>
</dbReference>
<dbReference type="InterPro" id="IPR050679">
    <property type="entry name" value="Bact_HTH_transcr_reg"/>
</dbReference>
<dbReference type="SMART" id="SM00866">
    <property type="entry name" value="UTRA"/>
    <property type="match status" value="1"/>
</dbReference>
<evidence type="ECO:0000313" key="5">
    <source>
        <dbReference type="EMBL" id="THV14593.1"/>
    </source>
</evidence>
<protein>
    <submittedName>
        <fullName evidence="5">GntR family transcriptional regulator</fullName>
    </submittedName>
</protein>
<dbReference type="AlphaFoldDB" id="A0A4S8NDD1"/>
<dbReference type="EMBL" id="STGW01000004">
    <property type="protein sequence ID" value="THV14593.1"/>
    <property type="molecule type" value="Genomic_DNA"/>
</dbReference>
<evidence type="ECO:0000256" key="2">
    <source>
        <dbReference type="ARBA" id="ARBA00023125"/>
    </source>
</evidence>
<evidence type="ECO:0000256" key="1">
    <source>
        <dbReference type="ARBA" id="ARBA00023015"/>
    </source>
</evidence>
<dbReference type="InterPro" id="IPR011663">
    <property type="entry name" value="UTRA"/>
</dbReference>
<dbReference type="InterPro" id="IPR000524">
    <property type="entry name" value="Tscrpt_reg_HTH_GntR"/>
</dbReference>
<comment type="caution">
    <text evidence="5">The sequence shown here is derived from an EMBL/GenBank/DDBJ whole genome shotgun (WGS) entry which is preliminary data.</text>
</comment>
<reference evidence="5 6" key="1">
    <citation type="journal article" date="2009" name="Int. J. Syst. Evol. Microbiol.">
        <title>Nocardioides caeni sp. nov., isolated from wastewater.</title>
        <authorList>
            <person name="Yoon J.H."/>
            <person name="Kang S.J."/>
            <person name="Park S."/>
            <person name="Kim W."/>
            <person name="Oh T.K."/>
        </authorList>
    </citation>
    <scope>NUCLEOTIDE SEQUENCE [LARGE SCALE GENOMIC DNA]</scope>
    <source>
        <strain evidence="5 6">DSM 23134</strain>
    </source>
</reference>